<gene>
    <name evidence="6" type="primary">xerC_2</name>
    <name evidence="6" type="ORF">NUM_46960</name>
</gene>
<dbReference type="InterPro" id="IPR010998">
    <property type="entry name" value="Integrase_recombinase_N"/>
</dbReference>
<dbReference type="InterPro" id="IPR050090">
    <property type="entry name" value="Tyrosine_recombinase_XerCD"/>
</dbReference>
<evidence type="ECO:0000313" key="6">
    <source>
        <dbReference type="EMBL" id="GIL29442.1"/>
    </source>
</evidence>
<dbReference type="GO" id="GO:0003677">
    <property type="term" value="F:DNA binding"/>
    <property type="evidence" value="ECO:0007669"/>
    <property type="project" value="UniProtKB-UniRule"/>
</dbReference>
<evidence type="ECO:0000259" key="5">
    <source>
        <dbReference type="PROSITE" id="PS51900"/>
    </source>
</evidence>
<protein>
    <submittedName>
        <fullName evidence="6">Integrase</fullName>
    </submittedName>
</protein>
<dbReference type="SUPFAM" id="SSF56349">
    <property type="entry name" value="DNA breaking-rejoining enzymes"/>
    <property type="match status" value="1"/>
</dbReference>
<accession>A0A8J4AGV5</accession>
<dbReference type="Gene3D" id="1.10.150.130">
    <property type="match status" value="1"/>
</dbReference>
<sequence length="332" mass="35442">MTVTVTSVAAAVESFFVARAPRKDSPHTTAAYRRDLAAVAAIVAEQLGRAPVVSDLSAPVLRAAFAVFAADRAAASVGRAWSVWRTFCEFLVAEELLPGNPMSGVARPRRPERVPKPLQGDGTPEELLAAVAAGARRARDPWPERDLAVLAVLLLTGVRSAELLALRVSSLSGRSGERRLAVAGKGGRFRYVPVEEPLDVLLSGYLASRRSRLGARSVVPGAPLFVAGSGAGLTRSQLRYLVEQCYRYAGVRDRVQRGALVHALRHTFATRLAEDGASITEIARLLGHASVVTSEWYIASTAVAQREAARANRTYRVVAQLSADAGGRRAEG</sequence>
<dbReference type="InterPro" id="IPR002104">
    <property type="entry name" value="Integrase_catalytic"/>
</dbReference>
<reference evidence="7" key="1">
    <citation type="journal article" date="2021" name="Int. J. Syst. Evol. Microbiol.">
        <title>Actinocatenispora comari sp. nov., an endophytic actinomycete isolated from aerial parts of Comarum salesowianum.</title>
        <authorList>
            <person name="Oyunbileg N."/>
            <person name="Iizaka Y."/>
            <person name="Hamada M."/>
            <person name="Davaapurev B.O."/>
            <person name="Fukumoto A."/>
            <person name="Tsetseg B."/>
            <person name="Kato F."/>
            <person name="Tamura T."/>
            <person name="Batkhuu J."/>
            <person name="Anzai Y."/>
        </authorList>
    </citation>
    <scope>NUCLEOTIDE SEQUENCE [LARGE SCALE GENOMIC DNA]</scope>
    <source>
        <strain evidence="7">NUM-2625</strain>
    </source>
</reference>
<name>A0A8J4AGV5_9ACTN</name>
<dbReference type="EMBL" id="BOPO01000092">
    <property type="protein sequence ID" value="GIL29442.1"/>
    <property type="molecule type" value="Genomic_DNA"/>
</dbReference>
<dbReference type="Pfam" id="PF00589">
    <property type="entry name" value="Phage_integrase"/>
    <property type="match status" value="1"/>
</dbReference>
<dbReference type="InterPro" id="IPR013762">
    <property type="entry name" value="Integrase-like_cat_sf"/>
</dbReference>
<dbReference type="GO" id="GO:0015074">
    <property type="term" value="P:DNA integration"/>
    <property type="evidence" value="ECO:0007669"/>
    <property type="project" value="InterPro"/>
</dbReference>
<evidence type="ECO:0000259" key="4">
    <source>
        <dbReference type="PROSITE" id="PS51898"/>
    </source>
</evidence>
<dbReference type="PROSITE" id="PS51900">
    <property type="entry name" value="CB"/>
    <property type="match status" value="1"/>
</dbReference>
<evidence type="ECO:0000256" key="1">
    <source>
        <dbReference type="ARBA" id="ARBA00023125"/>
    </source>
</evidence>
<evidence type="ECO:0000256" key="3">
    <source>
        <dbReference type="PROSITE-ProRule" id="PRU01248"/>
    </source>
</evidence>
<proteinExistence type="predicted"/>
<keyword evidence="1 3" id="KW-0238">DNA-binding</keyword>
<dbReference type="PANTHER" id="PTHR30349">
    <property type="entry name" value="PHAGE INTEGRASE-RELATED"/>
    <property type="match status" value="1"/>
</dbReference>
<dbReference type="PANTHER" id="PTHR30349:SF81">
    <property type="entry name" value="TYROSINE RECOMBINASE XERC"/>
    <property type="match status" value="1"/>
</dbReference>
<feature type="domain" description="Core-binding (CB)" evidence="5">
    <location>
        <begin position="6"/>
        <end position="92"/>
    </location>
</feature>
<keyword evidence="7" id="KW-1185">Reference proteome</keyword>
<dbReference type="Gene3D" id="1.10.443.10">
    <property type="entry name" value="Intergrase catalytic core"/>
    <property type="match status" value="1"/>
</dbReference>
<dbReference type="GO" id="GO:0006310">
    <property type="term" value="P:DNA recombination"/>
    <property type="evidence" value="ECO:0007669"/>
    <property type="project" value="UniProtKB-KW"/>
</dbReference>
<dbReference type="InterPro" id="IPR011010">
    <property type="entry name" value="DNA_brk_join_enz"/>
</dbReference>
<feature type="domain" description="Tyr recombinase" evidence="4">
    <location>
        <begin position="113"/>
        <end position="310"/>
    </location>
</feature>
<comment type="caution">
    <text evidence="6">The sequence shown here is derived from an EMBL/GenBank/DDBJ whole genome shotgun (WGS) entry which is preliminary data.</text>
</comment>
<dbReference type="PROSITE" id="PS51898">
    <property type="entry name" value="TYR_RECOMBINASE"/>
    <property type="match status" value="1"/>
</dbReference>
<dbReference type="AlphaFoldDB" id="A0A8J4AGV5"/>
<organism evidence="6 7">
    <name type="scientific">Actinocatenispora comari</name>
    <dbReference type="NCBI Taxonomy" id="2807577"/>
    <lineage>
        <taxon>Bacteria</taxon>
        <taxon>Bacillati</taxon>
        <taxon>Actinomycetota</taxon>
        <taxon>Actinomycetes</taxon>
        <taxon>Micromonosporales</taxon>
        <taxon>Micromonosporaceae</taxon>
        <taxon>Actinocatenispora</taxon>
    </lineage>
</organism>
<keyword evidence="2" id="KW-0233">DNA recombination</keyword>
<evidence type="ECO:0000256" key="2">
    <source>
        <dbReference type="ARBA" id="ARBA00023172"/>
    </source>
</evidence>
<dbReference type="InterPro" id="IPR044068">
    <property type="entry name" value="CB"/>
</dbReference>
<dbReference type="Proteomes" id="UP000614996">
    <property type="component" value="Unassembled WGS sequence"/>
</dbReference>
<evidence type="ECO:0000313" key="7">
    <source>
        <dbReference type="Proteomes" id="UP000614996"/>
    </source>
</evidence>